<dbReference type="Gene3D" id="3.40.50.300">
    <property type="entry name" value="P-loop containing nucleotide triphosphate hydrolases"/>
    <property type="match status" value="1"/>
</dbReference>
<dbReference type="GO" id="GO:0051539">
    <property type="term" value="F:4 iron, 4 sulfur cluster binding"/>
    <property type="evidence" value="ECO:0007669"/>
    <property type="project" value="UniProtKB-KW"/>
</dbReference>
<evidence type="ECO:0000256" key="10">
    <source>
        <dbReference type="ARBA" id="ARBA00023014"/>
    </source>
</evidence>
<sequence length="255" mass="27277">MIQLAFYGKGGIGKSTTVSNIAAALAERGLRVVQIGCDPKADSTMNLCHGQKIPTVMDMCRKVNDAFDLEDVVVQSASGVYCAETGGPLPGVGCAGRGVITALEKLTEKGLYEKLAPDVVLYDVLGDVVCGGFAMPMRKKYAQSVYILTSGEAMPIYAAANIAMAVDHFKARHYARLGGFILNRRQNADETQRVEQLAQDFHSTIVGILADSEMVRAADNAHRIVLETAADSEMAAAYRHLAETIYARETGGAPC</sequence>
<name>A0A6L5GQN6_9FIRM</name>
<evidence type="ECO:0000256" key="1">
    <source>
        <dbReference type="ARBA" id="ARBA00001966"/>
    </source>
</evidence>
<dbReference type="AlphaFoldDB" id="A0A6L5GQN6"/>
<gene>
    <name evidence="13" type="ORF">FRC53_03865</name>
</gene>
<dbReference type="PROSITE" id="PS00746">
    <property type="entry name" value="NIFH_FRXC_1"/>
    <property type="match status" value="1"/>
</dbReference>
<keyword evidence="12" id="KW-0004">4Fe-4S</keyword>
<dbReference type="SUPFAM" id="SSF52540">
    <property type="entry name" value="P-loop containing nucleoside triphosphate hydrolases"/>
    <property type="match status" value="1"/>
</dbReference>
<dbReference type="Pfam" id="PF00142">
    <property type="entry name" value="Fer4_NifH"/>
    <property type="match status" value="1"/>
</dbReference>
<protein>
    <recommendedName>
        <fullName evidence="5">nitrogenase</fullName>
        <ecNumber evidence="5">1.18.6.1</ecNumber>
    </recommendedName>
</protein>
<evidence type="ECO:0000256" key="5">
    <source>
        <dbReference type="ARBA" id="ARBA00012773"/>
    </source>
</evidence>
<comment type="caution">
    <text evidence="13">The sequence shown here is derived from an EMBL/GenBank/DDBJ whole genome shotgun (WGS) entry which is preliminary data.</text>
</comment>
<evidence type="ECO:0000256" key="2">
    <source>
        <dbReference type="ARBA" id="ARBA00002234"/>
    </source>
</evidence>
<proteinExistence type="inferred from homology"/>
<dbReference type="GO" id="GO:0005524">
    <property type="term" value="F:ATP binding"/>
    <property type="evidence" value="ECO:0007669"/>
    <property type="project" value="UniProtKB-KW"/>
</dbReference>
<comment type="function">
    <text evidence="2">The key enzymatic reactions in nitrogen fixation are catalyzed by the nitrogenase complex, which has 2 components: the iron protein and the molybdenum-iron protein.</text>
</comment>
<dbReference type="PANTHER" id="PTHR42864">
    <property type="entry name" value="LIGHT-INDEPENDENT PROTOCHLOROPHYLLIDE REDUCTASE IRON-SULFUR ATP-BINDING PROTEIN"/>
    <property type="match status" value="1"/>
</dbReference>
<keyword evidence="7 12" id="KW-0547">Nucleotide-binding</keyword>
<dbReference type="Proteomes" id="UP000473648">
    <property type="component" value="Unassembled WGS sequence"/>
</dbReference>
<comment type="catalytic activity">
    <reaction evidence="11">
        <text>N2 + 8 reduced [2Fe-2S]-[ferredoxin] + 16 ATP + 16 H2O = H2 + 8 oxidized [2Fe-2S]-[ferredoxin] + 2 NH4(+) + 16 ADP + 16 phosphate + 6 H(+)</text>
        <dbReference type="Rhea" id="RHEA:21448"/>
        <dbReference type="Rhea" id="RHEA-COMP:10000"/>
        <dbReference type="Rhea" id="RHEA-COMP:10001"/>
        <dbReference type="ChEBI" id="CHEBI:15377"/>
        <dbReference type="ChEBI" id="CHEBI:15378"/>
        <dbReference type="ChEBI" id="CHEBI:17997"/>
        <dbReference type="ChEBI" id="CHEBI:18276"/>
        <dbReference type="ChEBI" id="CHEBI:28938"/>
        <dbReference type="ChEBI" id="CHEBI:30616"/>
        <dbReference type="ChEBI" id="CHEBI:33737"/>
        <dbReference type="ChEBI" id="CHEBI:33738"/>
        <dbReference type="ChEBI" id="CHEBI:43474"/>
        <dbReference type="ChEBI" id="CHEBI:456216"/>
        <dbReference type="EC" id="1.18.6.1"/>
    </reaction>
</comment>
<evidence type="ECO:0000313" key="13">
    <source>
        <dbReference type="EMBL" id="MQM72561.1"/>
    </source>
</evidence>
<keyword evidence="10 12" id="KW-0411">Iron-sulfur</keyword>
<keyword evidence="6 12" id="KW-0479">Metal-binding</keyword>
<keyword evidence="9 12" id="KW-0408">Iron</keyword>
<evidence type="ECO:0000256" key="12">
    <source>
        <dbReference type="RuleBase" id="RU003688"/>
    </source>
</evidence>
<comment type="subunit">
    <text evidence="4">Homodimer.</text>
</comment>
<dbReference type="InterPro" id="IPR000392">
    <property type="entry name" value="NifH/frxC"/>
</dbReference>
<dbReference type="PANTHER" id="PTHR42864:SF2">
    <property type="entry name" value="LIGHT-INDEPENDENT PROTOCHLOROPHYLLIDE REDUCTASE IRON-SULFUR ATP-BINDING PROTEIN"/>
    <property type="match status" value="1"/>
</dbReference>
<keyword evidence="8 12" id="KW-0067">ATP-binding</keyword>
<dbReference type="PRINTS" id="PR00091">
    <property type="entry name" value="NITROGNASEII"/>
</dbReference>
<keyword evidence="12" id="KW-0560">Oxidoreductase</keyword>
<evidence type="ECO:0000256" key="3">
    <source>
        <dbReference type="ARBA" id="ARBA00005504"/>
    </source>
</evidence>
<reference evidence="13" key="1">
    <citation type="journal article" date="2020" name="Appl. Environ. Microbiol.">
        <title>Medium-Chain Fatty Acid Synthesis by 'Candidatus Weimeria bifida' gen. nov., sp. nov., and 'Candidatus Pseudoramibacter fermentans' sp. nov.</title>
        <authorList>
            <person name="Scarborough M.J."/>
            <person name="Myers K.S."/>
            <person name="Donohue T.J."/>
            <person name="Noguera D.R."/>
        </authorList>
    </citation>
    <scope>NUCLEOTIDE SEQUENCE</scope>
    <source>
        <strain evidence="13">EUB1.1</strain>
    </source>
</reference>
<accession>A0A6L5GQN6</accession>
<evidence type="ECO:0000256" key="11">
    <source>
        <dbReference type="ARBA" id="ARBA00047967"/>
    </source>
</evidence>
<dbReference type="GO" id="GO:0016163">
    <property type="term" value="F:nitrogenase activity"/>
    <property type="evidence" value="ECO:0007669"/>
    <property type="project" value="UniProtKB-EC"/>
</dbReference>
<comment type="cofactor">
    <cofactor evidence="1">
        <name>[4Fe-4S] cluster</name>
        <dbReference type="ChEBI" id="CHEBI:49883"/>
    </cofactor>
</comment>
<evidence type="ECO:0000256" key="9">
    <source>
        <dbReference type="ARBA" id="ARBA00023004"/>
    </source>
</evidence>
<comment type="similarity">
    <text evidence="3 12">Belongs to the NifH/BchL/ChlL family.</text>
</comment>
<keyword evidence="14" id="KW-1185">Reference proteome</keyword>
<dbReference type="EMBL" id="VOGB01000004">
    <property type="protein sequence ID" value="MQM72561.1"/>
    <property type="molecule type" value="Genomic_DNA"/>
</dbReference>
<dbReference type="EC" id="1.18.6.1" evidence="5"/>
<evidence type="ECO:0000256" key="7">
    <source>
        <dbReference type="ARBA" id="ARBA00022741"/>
    </source>
</evidence>
<evidence type="ECO:0000256" key="8">
    <source>
        <dbReference type="ARBA" id="ARBA00022840"/>
    </source>
</evidence>
<dbReference type="InterPro" id="IPR027417">
    <property type="entry name" value="P-loop_NTPase"/>
</dbReference>
<evidence type="ECO:0000256" key="4">
    <source>
        <dbReference type="ARBA" id="ARBA00011738"/>
    </source>
</evidence>
<dbReference type="InterPro" id="IPR030655">
    <property type="entry name" value="NifH/chlL_CS"/>
</dbReference>
<evidence type="ECO:0000256" key="6">
    <source>
        <dbReference type="ARBA" id="ARBA00022723"/>
    </source>
</evidence>
<evidence type="ECO:0000313" key="14">
    <source>
        <dbReference type="Proteomes" id="UP000473648"/>
    </source>
</evidence>
<organism evidence="13 14">
    <name type="scientific">Candidatus Pseudoramibacter fermentans</name>
    <dbReference type="NCBI Taxonomy" id="2594427"/>
    <lineage>
        <taxon>Bacteria</taxon>
        <taxon>Bacillati</taxon>
        <taxon>Bacillota</taxon>
        <taxon>Clostridia</taxon>
        <taxon>Eubacteriales</taxon>
        <taxon>Eubacteriaceae</taxon>
        <taxon>Pseudoramibacter</taxon>
    </lineage>
</organism>
<dbReference type="PROSITE" id="PS51026">
    <property type="entry name" value="NIFH_FRXC_3"/>
    <property type="match status" value="1"/>
</dbReference>
<dbReference type="PROSITE" id="PS00692">
    <property type="entry name" value="NIFH_FRXC_2"/>
    <property type="match status" value="1"/>
</dbReference>
<dbReference type="PIRSF" id="PIRSF000363">
    <property type="entry name" value="Nitrogenase_iron"/>
    <property type="match status" value="1"/>
</dbReference>
<dbReference type="GO" id="GO:0046872">
    <property type="term" value="F:metal ion binding"/>
    <property type="evidence" value="ECO:0007669"/>
    <property type="project" value="UniProtKB-KW"/>
</dbReference>
<dbReference type="CDD" id="cd02040">
    <property type="entry name" value="NifH"/>
    <property type="match status" value="1"/>
</dbReference>